<evidence type="ECO:0000313" key="7">
    <source>
        <dbReference type="Proteomes" id="UP000319671"/>
    </source>
</evidence>
<dbReference type="GO" id="GO:0030267">
    <property type="term" value="F:glyoxylate reductase (NADPH) activity"/>
    <property type="evidence" value="ECO:0007669"/>
    <property type="project" value="TreeGrafter"/>
</dbReference>
<comment type="caution">
    <text evidence="6">The sequence shown here is derived from an EMBL/GenBank/DDBJ whole genome shotgun (WGS) entry which is preliminary data.</text>
</comment>
<evidence type="ECO:0000259" key="4">
    <source>
        <dbReference type="Pfam" id="PF00389"/>
    </source>
</evidence>
<dbReference type="Proteomes" id="UP000319671">
    <property type="component" value="Unassembled WGS sequence"/>
</dbReference>
<accession>A0A561DEC4</accession>
<dbReference type="InterPro" id="IPR050223">
    <property type="entry name" value="D-isomer_2-hydroxyacid_DH"/>
</dbReference>
<protein>
    <submittedName>
        <fullName evidence="6">Gluconate 2-dehydrogenase</fullName>
    </submittedName>
</protein>
<dbReference type="InterPro" id="IPR036291">
    <property type="entry name" value="NAD(P)-bd_dom_sf"/>
</dbReference>
<comment type="similarity">
    <text evidence="1 3">Belongs to the D-isomer specific 2-hydroxyacid dehydrogenase family.</text>
</comment>
<feature type="domain" description="D-isomer specific 2-hydroxyacid dehydrogenase NAD-binding" evidence="5">
    <location>
        <begin position="109"/>
        <end position="287"/>
    </location>
</feature>
<dbReference type="CDD" id="cd05301">
    <property type="entry name" value="GDH"/>
    <property type="match status" value="1"/>
</dbReference>
<dbReference type="Gene3D" id="3.40.50.720">
    <property type="entry name" value="NAD(P)-binding Rossmann-like Domain"/>
    <property type="match status" value="2"/>
</dbReference>
<proteinExistence type="inferred from homology"/>
<sequence>MKRKIIAYNFELTEALEKLNEQFEVHVFDSINPKTDPVFKQVLKNVEGIVGLALPVDQELLDQAPNLKIVSNNSTGYNNLSIEEMTKRGVMGTNTPGVLEDTTADAIFGILLASARRIAELDHFVKSGNWKGHLTTAEYAIDVHHKTLGIIGMGKIGAAIAKRANLGFDMNILYHNRNRNLQAEEKYNANYCDLDTLLKESDFVCLMTPLTPETENLMGEREFKLMKKSAIFVNGSRGRTVNETALIQALRNKEIHGAALDVYQIEPIKLDNPLLQFPNVVTTPHIGSSTYETELKMAELAVENLLAGLTGKRPKNLINPEVLN</sequence>
<organism evidence="6 7">
    <name type="scientific">Neobacillus bataviensis</name>
    <dbReference type="NCBI Taxonomy" id="220685"/>
    <lineage>
        <taxon>Bacteria</taxon>
        <taxon>Bacillati</taxon>
        <taxon>Bacillota</taxon>
        <taxon>Bacilli</taxon>
        <taxon>Bacillales</taxon>
        <taxon>Bacillaceae</taxon>
        <taxon>Neobacillus</taxon>
    </lineage>
</organism>
<evidence type="ECO:0000313" key="6">
    <source>
        <dbReference type="EMBL" id="TWE01746.1"/>
    </source>
</evidence>
<dbReference type="InterPro" id="IPR029752">
    <property type="entry name" value="D-isomer_DH_CS1"/>
</dbReference>
<keyword evidence="2 3" id="KW-0560">Oxidoreductase</keyword>
<dbReference type="SUPFAM" id="SSF51735">
    <property type="entry name" value="NAD(P)-binding Rossmann-fold domains"/>
    <property type="match status" value="1"/>
</dbReference>
<dbReference type="GO" id="GO:0005829">
    <property type="term" value="C:cytosol"/>
    <property type="evidence" value="ECO:0007669"/>
    <property type="project" value="TreeGrafter"/>
</dbReference>
<dbReference type="PROSITE" id="PS00065">
    <property type="entry name" value="D_2_HYDROXYACID_DH_1"/>
    <property type="match status" value="1"/>
</dbReference>
<dbReference type="SUPFAM" id="SSF52283">
    <property type="entry name" value="Formate/glycerate dehydrogenase catalytic domain-like"/>
    <property type="match status" value="1"/>
</dbReference>
<dbReference type="PANTHER" id="PTHR10996:SF283">
    <property type="entry name" value="GLYOXYLATE_HYDROXYPYRUVATE REDUCTASE B"/>
    <property type="match status" value="1"/>
</dbReference>
<evidence type="ECO:0000259" key="5">
    <source>
        <dbReference type="Pfam" id="PF02826"/>
    </source>
</evidence>
<dbReference type="RefSeq" id="WP_144565021.1">
    <property type="nucleotide sequence ID" value="NZ_VIVN01000005.1"/>
</dbReference>
<dbReference type="GO" id="GO:0016618">
    <property type="term" value="F:hydroxypyruvate reductase [NAD(P)H] activity"/>
    <property type="evidence" value="ECO:0007669"/>
    <property type="project" value="TreeGrafter"/>
</dbReference>
<evidence type="ECO:0000256" key="2">
    <source>
        <dbReference type="ARBA" id="ARBA00023002"/>
    </source>
</evidence>
<dbReference type="FunFam" id="3.40.50.720:FF:000462">
    <property type="entry name" value="Glyoxylate reductase (NADP+)"/>
    <property type="match status" value="1"/>
</dbReference>
<evidence type="ECO:0000256" key="1">
    <source>
        <dbReference type="ARBA" id="ARBA00005854"/>
    </source>
</evidence>
<dbReference type="InterPro" id="IPR006140">
    <property type="entry name" value="D-isomer_DH_NAD-bd"/>
</dbReference>
<dbReference type="Pfam" id="PF02826">
    <property type="entry name" value="2-Hacid_dh_C"/>
    <property type="match status" value="1"/>
</dbReference>
<dbReference type="Pfam" id="PF00389">
    <property type="entry name" value="2-Hacid_dh"/>
    <property type="match status" value="1"/>
</dbReference>
<keyword evidence="7" id="KW-1185">Reference proteome</keyword>
<dbReference type="AlphaFoldDB" id="A0A561DEC4"/>
<dbReference type="InterPro" id="IPR006139">
    <property type="entry name" value="D-isomer_2_OHA_DH_cat_dom"/>
</dbReference>
<name>A0A561DEC4_9BACI</name>
<feature type="domain" description="D-isomer specific 2-hydroxyacid dehydrogenase catalytic" evidence="4">
    <location>
        <begin position="14"/>
        <end position="319"/>
    </location>
</feature>
<reference evidence="6 7" key="1">
    <citation type="submission" date="2019-06" db="EMBL/GenBank/DDBJ databases">
        <title>Sorghum-associated microbial communities from plants grown in Nebraska, USA.</title>
        <authorList>
            <person name="Schachtman D."/>
        </authorList>
    </citation>
    <scope>NUCLEOTIDE SEQUENCE [LARGE SCALE GENOMIC DNA]</scope>
    <source>
        <strain evidence="6 7">2482</strain>
    </source>
</reference>
<evidence type="ECO:0000256" key="3">
    <source>
        <dbReference type="RuleBase" id="RU003719"/>
    </source>
</evidence>
<dbReference type="EMBL" id="VIVN01000005">
    <property type="protein sequence ID" value="TWE01746.1"/>
    <property type="molecule type" value="Genomic_DNA"/>
</dbReference>
<dbReference type="PANTHER" id="PTHR10996">
    <property type="entry name" value="2-HYDROXYACID DEHYDROGENASE-RELATED"/>
    <property type="match status" value="1"/>
</dbReference>
<gene>
    <name evidence="6" type="ORF">FB550_105113</name>
</gene>
<dbReference type="GO" id="GO:0051287">
    <property type="term" value="F:NAD binding"/>
    <property type="evidence" value="ECO:0007669"/>
    <property type="project" value="InterPro"/>
</dbReference>